<evidence type="ECO:0000313" key="4">
    <source>
        <dbReference type="Proteomes" id="UP000075359"/>
    </source>
</evidence>
<feature type="domain" description="Multidrug resistance protein MdtA-like barrel-sandwich hybrid" evidence="2">
    <location>
        <begin position="69"/>
        <end position="179"/>
    </location>
</feature>
<dbReference type="STRING" id="1630136.AS592_11500"/>
<dbReference type="InterPro" id="IPR050739">
    <property type="entry name" value="MFP"/>
</dbReference>
<proteinExistence type="predicted"/>
<sequence>MDLILILTYLALVTLIFKIFRVPVNKWSVTTAIFGGALILGWIYISMGYFHPATTHGQSYFKSTPLSVSVRGKVVKIYVDDDRHLKKGEPIFQIDPTPYESKVKELESMFALAKSRYSENIQLQKEGSGSKFDVENVRSEVKKLKDELIRARFDLNSTTVVAPIDGHIAHNRLTLGTMAGVFKVSSLITFIPDQKPRYIAAFKPNSISNIEPGLEAWVTFPAKPGKVFKAKVKKVWYELRQGQLLPNTWMINVNRTGFPARVPVEFEIVDESFPHYHIPVGSVMWATVFSEHLEFLTILRSILFTMFSWKNILSFDGEGSAGEGHGE</sequence>
<dbReference type="Proteomes" id="UP000075359">
    <property type="component" value="Unassembled WGS sequence"/>
</dbReference>
<dbReference type="Pfam" id="PF25917">
    <property type="entry name" value="BSH_RND"/>
    <property type="match status" value="1"/>
</dbReference>
<keyword evidence="1" id="KW-1133">Transmembrane helix</keyword>
<feature type="transmembrane region" description="Helical" evidence="1">
    <location>
        <begin position="31"/>
        <end position="50"/>
    </location>
</feature>
<dbReference type="SUPFAM" id="SSF111369">
    <property type="entry name" value="HlyD-like secretion proteins"/>
    <property type="match status" value="1"/>
</dbReference>
<dbReference type="RefSeq" id="WP_067328770.1">
    <property type="nucleotide sequence ID" value="NZ_LNKT01000001.1"/>
</dbReference>
<protein>
    <recommendedName>
        <fullName evidence="2">Multidrug resistance protein MdtA-like barrel-sandwich hybrid domain-containing protein</fullName>
    </recommendedName>
</protein>
<dbReference type="AlphaFoldDB" id="A0A151CJI8"/>
<reference evidence="3 4" key="1">
    <citation type="submission" date="2015-11" db="EMBL/GenBank/DDBJ databases">
        <title>Draft genome of Sulfurovum riftiae 1812E, a member of the Epsilonproteobacteria isolated from the tube of the deep-sea hydrothermal vent tubewom Riftia pachyptila.</title>
        <authorList>
            <person name="Vetriani C."/>
            <person name="Giovannelli D."/>
        </authorList>
    </citation>
    <scope>NUCLEOTIDE SEQUENCE [LARGE SCALE GENOMIC DNA]</scope>
    <source>
        <strain evidence="3 4">1812E</strain>
    </source>
</reference>
<organism evidence="3 4">
    <name type="scientific">Sulfurovum riftiae</name>
    <dbReference type="NCBI Taxonomy" id="1630136"/>
    <lineage>
        <taxon>Bacteria</taxon>
        <taxon>Pseudomonadati</taxon>
        <taxon>Campylobacterota</taxon>
        <taxon>Epsilonproteobacteria</taxon>
        <taxon>Campylobacterales</taxon>
        <taxon>Sulfurovaceae</taxon>
        <taxon>Sulfurovum</taxon>
    </lineage>
</organism>
<comment type="caution">
    <text evidence="3">The sequence shown here is derived from an EMBL/GenBank/DDBJ whole genome shotgun (WGS) entry which is preliminary data.</text>
</comment>
<dbReference type="OrthoDB" id="9811754at2"/>
<evidence type="ECO:0000259" key="2">
    <source>
        <dbReference type="Pfam" id="PF25917"/>
    </source>
</evidence>
<name>A0A151CJI8_9BACT</name>
<dbReference type="Gene3D" id="2.40.50.100">
    <property type="match status" value="1"/>
</dbReference>
<dbReference type="PANTHER" id="PTHR30386:SF18">
    <property type="entry name" value="INNER MEMBRANE PROTEIN YIAV-RELATED"/>
    <property type="match status" value="1"/>
</dbReference>
<dbReference type="InterPro" id="IPR058625">
    <property type="entry name" value="MdtA-like_BSH"/>
</dbReference>
<dbReference type="PANTHER" id="PTHR30386">
    <property type="entry name" value="MEMBRANE FUSION SUBUNIT OF EMRAB-TOLC MULTIDRUG EFFLUX PUMP"/>
    <property type="match status" value="1"/>
</dbReference>
<accession>A0A151CJI8</accession>
<gene>
    <name evidence="3" type="ORF">AS592_11500</name>
</gene>
<keyword evidence="1" id="KW-0472">Membrane</keyword>
<keyword evidence="1" id="KW-0812">Transmembrane</keyword>
<keyword evidence="4" id="KW-1185">Reference proteome</keyword>
<evidence type="ECO:0000256" key="1">
    <source>
        <dbReference type="SAM" id="Phobius"/>
    </source>
</evidence>
<dbReference type="Gene3D" id="2.40.30.170">
    <property type="match status" value="1"/>
</dbReference>
<evidence type="ECO:0000313" key="3">
    <source>
        <dbReference type="EMBL" id="KYJ87708.1"/>
    </source>
</evidence>
<dbReference type="EMBL" id="LNKT01000001">
    <property type="protein sequence ID" value="KYJ87708.1"/>
    <property type="molecule type" value="Genomic_DNA"/>
</dbReference>